<name>A0A329KW55_9MYCO</name>
<proteinExistence type="predicted"/>
<organism evidence="1 2">
    <name type="scientific">Mycobacterium colombiense</name>
    <dbReference type="NCBI Taxonomy" id="339268"/>
    <lineage>
        <taxon>Bacteria</taxon>
        <taxon>Bacillati</taxon>
        <taxon>Actinomycetota</taxon>
        <taxon>Actinomycetes</taxon>
        <taxon>Mycobacteriales</taxon>
        <taxon>Mycobacteriaceae</taxon>
        <taxon>Mycobacterium</taxon>
        <taxon>Mycobacterium avium complex (MAC)</taxon>
    </lineage>
</organism>
<dbReference type="RefSeq" id="WP_112706852.1">
    <property type="nucleotide sequence ID" value="NZ_QMEU01000003.1"/>
</dbReference>
<comment type="caution">
    <text evidence="1">The sequence shown here is derived from an EMBL/GenBank/DDBJ whole genome shotgun (WGS) entry which is preliminary data.</text>
</comment>
<evidence type="ECO:0000313" key="2">
    <source>
        <dbReference type="Proteomes" id="UP000250347"/>
    </source>
</evidence>
<dbReference type="AlphaFoldDB" id="A0A329KW55"/>
<dbReference type="EMBL" id="QMEU01000003">
    <property type="protein sequence ID" value="RAU99988.1"/>
    <property type="molecule type" value="Genomic_DNA"/>
</dbReference>
<protein>
    <submittedName>
        <fullName evidence="1">Uncharacterized protein</fullName>
    </submittedName>
</protein>
<dbReference type="Proteomes" id="UP000250347">
    <property type="component" value="Unassembled WGS sequence"/>
</dbReference>
<evidence type="ECO:0000313" key="1">
    <source>
        <dbReference type="EMBL" id="RAU99988.1"/>
    </source>
</evidence>
<reference evidence="1 2" key="1">
    <citation type="submission" date="2018-06" db="EMBL/GenBank/DDBJ databases">
        <title>NTM in soil in Japan.</title>
        <authorList>
            <person name="Ohya K."/>
        </authorList>
    </citation>
    <scope>NUCLEOTIDE SEQUENCE [LARGE SCALE GENOMIC DNA]</scope>
    <source>
        <strain evidence="1 2">GF76</strain>
    </source>
</reference>
<accession>A0A329KW55</accession>
<gene>
    <name evidence="1" type="ORF">DQP58_02095</name>
</gene>
<sequence>MSADRPATVWASTFVPGKSPIPGYGENGYSVAWVDTRDGRLQVLVSGPRPAPGAVGRVIEKTLGDNTIVLFESEPA</sequence>